<dbReference type="InterPro" id="IPR051608">
    <property type="entry name" value="RQC_Subunit_NEMF"/>
</dbReference>
<organism evidence="3 4">
    <name type="scientific">Cyclonatronum proteinivorum</name>
    <dbReference type="NCBI Taxonomy" id="1457365"/>
    <lineage>
        <taxon>Bacteria</taxon>
        <taxon>Pseudomonadati</taxon>
        <taxon>Balneolota</taxon>
        <taxon>Balneolia</taxon>
        <taxon>Balneolales</taxon>
        <taxon>Cyclonatronaceae</taxon>
        <taxon>Cyclonatronum</taxon>
    </lineage>
</organism>
<dbReference type="AlphaFoldDB" id="A0A345UKF5"/>
<dbReference type="RefSeq" id="WP_114984202.1">
    <property type="nucleotide sequence ID" value="NZ_CP027806.1"/>
</dbReference>
<proteinExistence type="predicted"/>
<dbReference type="Gene3D" id="2.30.310.10">
    <property type="entry name" value="ibrinogen binding protein from staphylococcus aureus domain"/>
    <property type="match status" value="1"/>
</dbReference>
<dbReference type="Pfam" id="PF05670">
    <property type="entry name" value="NFACT-R_1"/>
    <property type="match status" value="1"/>
</dbReference>
<evidence type="ECO:0000313" key="4">
    <source>
        <dbReference type="Proteomes" id="UP000254808"/>
    </source>
</evidence>
<keyword evidence="4" id="KW-1185">Reference proteome</keyword>
<name>A0A345UKF5_9BACT</name>
<dbReference type="InterPro" id="IPR008532">
    <property type="entry name" value="NFACT_RNA-bd"/>
</dbReference>
<feature type="coiled-coil region" evidence="1">
    <location>
        <begin position="253"/>
        <end position="283"/>
    </location>
</feature>
<evidence type="ECO:0000256" key="1">
    <source>
        <dbReference type="SAM" id="Coils"/>
    </source>
</evidence>
<dbReference type="GO" id="GO:0043023">
    <property type="term" value="F:ribosomal large subunit binding"/>
    <property type="evidence" value="ECO:0007669"/>
    <property type="project" value="TreeGrafter"/>
</dbReference>
<gene>
    <name evidence="3" type="ORF">CYPRO_1706</name>
</gene>
<evidence type="ECO:0000313" key="3">
    <source>
        <dbReference type="EMBL" id="AXJ00957.1"/>
    </source>
</evidence>
<evidence type="ECO:0000259" key="2">
    <source>
        <dbReference type="Pfam" id="PF05670"/>
    </source>
</evidence>
<reference evidence="3 4" key="1">
    <citation type="submission" date="2018-03" db="EMBL/GenBank/DDBJ databases">
        <title>Phenotypic and genomic properties of Cyclonatronum proteinivorum gen. nov., sp. nov., a haloalkaliphilic bacteroidete from soda lakes possessing Na+-translocating rhodopsin.</title>
        <authorList>
            <person name="Toshchakov S.V."/>
            <person name="Korzhenkov A."/>
            <person name="Samarov N.I."/>
            <person name="Kublanov I.V."/>
            <person name="Muntyan M.S."/>
            <person name="Sorokin D.Y."/>
        </authorList>
    </citation>
    <scope>NUCLEOTIDE SEQUENCE [LARGE SCALE GENOMIC DNA]</scope>
    <source>
        <strain evidence="3 4">Omega</strain>
    </source>
</reference>
<dbReference type="OrthoDB" id="9766163at2"/>
<feature type="domain" description="NFACT RNA-binding" evidence="2">
    <location>
        <begin position="419"/>
        <end position="504"/>
    </location>
</feature>
<sequence length="532" mass="60299">MNSHYALRYLAFELNATFQKASFELAATSRKNELGLYFSRGEDGLKITVSTDPQRTAVFADPRVSVKKNNTATFFNPLQGKTVQSVSVAAEDRFLYIQFEHTNLRLTLKMFGNDPNVFLTEGDVILEAFKHPSRFEGQPEPQAFSLSTVPLEEAKGGLRKKILKAFPQLPRAFADELIAYHELDTKPLHEVGRFLDQVHHQLLHAPEPRLLEDGRFSLFSAAHFPTENAESFDDINTAVRVAFFAEKRENTFLKELALLKKRAEKLRSRFEKALTEADNAQKSIEKAEWYEQNGNILVAHAHLTPEPSKEIELQDFYNEGALRRIKIDPRLNLAENAEKYFNLKKKAERAFETAAAFAEETEAKLEELSGIEEQLNNIADMKALEALQKAHEGHELFRKKSGREGESLKPYKIGRIGRFEVWIGKNAKSNDRIMHDSHKEDIWLHAKGVGGSHVLIRMNRAQTEPDKSQLEKAAGWAAWYSKAKGSSFAPVIKTRRKFVRKPKQGAAGAVLIDREEVLIVPPVEPLPGELED</sequence>
<dbReference type="PANTHER" id="PTHR15239:SF6">
    <property type="entry name" value="RIBOSOME QUALITY CONTROL COMPLEX SUBUNIT NEMF"/>
    <property type="match status" value="1"/>
</dbReference>
<dbReference type="GO" id="GO:0000049">
    <property type="term" value="F:tRNA binding"/>
    <property type="evidence" value="ECO:0007669"/>
    <property type="project" value="TreeGrafter"/>
</dbReference>
<keyword evidence="1" id="KW-0175">Coiled coil</keyword>
<dbReference type="EMBL" id="CP027806">
    <property type="protein sequence ID" value="AXJ00957.1"/>
    <property type="molecule type" value="Genomic_DNA"/>
</dbReference>
<dbReference type="Proteomes" id="UP000254808">
    <property type="component" value="Chromosome"/>
</dbReference>
<protein>
    <submittedName>
        <fullName evidence="3">Putative component of the ribosome quality control (RQC) complex, YloA/Tae2 family</fullName>
    </submittedName>
</protein>
<dbReference type="PANTHER" id="PTHR15239">
    <property type="entry name" value="NUCLEAR EXPORT MEDIATOR FACTOR NEMF"/>
    <property type="match status" value="1"/>
</dbReference>
<dbReference type="KEGG" id="cprv:CYPRO_1706"/>
<dbReference type="Pfam" id="PF05833">
    <property type="entry name" value="NFACT_N"/>
    <property type="match status" value="1"/>
</dbReference>
<dbReference type="GO" id="GO:0072344">
    <property type="term" value="P:rescue of stalled ribosome"/>
    <property type="evidence" value="ECO:0007669"/>
    <property type="project" value="TreeGrafter"/>
</dbReference>
<accession>A0A345UKF5</accession>
<dbReference type="GO" id="GO:1990112">
    <property type="term" value="C:RQC complex"/>
    <property type="evidence" value="ECO:0007669"/>
    <property type="project" value="TreeGrafter"/>
</dbReference>